<dbReference type="PROSITE" id="PS50987">
    <property type="entry name" value="HTH_ARSR_2"/>
    <property type="match status" value="1"/>
</dbReference>
<organism evidence="5 6">
    <name type="scientific">Paenibacillus rhizosphaerae</name>
    <dbReference type="NCBI Taxonomy" id="297318"/>
    <lineage>
        <taxon>Bacteria</taxon>
        <taxon>Bacillati</taxon>
        <taxon>Bacillota</taxon>
        <taxon>Bacilli</taxon>
        <taxon>Bacillales</taxon>
        <taxon>Paenibacillaceae</taxon>
        <taxon>Paenibacillus</taxon>
    </lineage>
</organism>
<dbReference type="InterPro" id="IPR036390">
    <property type="entry name" value="WH_DNA-bd_sf"/>
</dbReference>
<dbReference type="InterPro" id="IPR051081">
    <property type="entry name" value="HTH_MetalResp_TranReg"/>
</dbReference>
<dbReference type="PANTHER" id="PTHR33154:SF33">
    <property type="entry name" value="TRANSCRIPTIONAL REPRESSOR SDPR"/>
    <property type="match status" value="1"/>
</dbReference>
<evidence type="ECO:0000256" key="1">
    <source>
        <dbReference type="ARBA" id="ARBA00023015"/>
    </source>
</evidence>
<evidence type="ECO:0000256" key="2">
    <source>
        <dbReference type="ARBA" id="ARBA00023125"/>
    </source>
</evidence>
<protein>
    <submittedName>
        <fullName evidence="5">Transcriptional regulator</fullName>
    </submittedName>
</protein>
<name>A0A1R1E554_9BACL</name>
<evidence type="ECO:0000313" key="6">
    <source>
        <dbReference type="Proteomes" id="UP000187172"/>
    </source>
</evidence>
<dbReference type="InterPro" id="IPR001845">
    <property type="entry name" value="HTH_ArsR_DNA-bd_dom"/>
</dbReference>
<dbReference type="EMBL" id="MRTP01000019">
    <property type="protein sequence ID" value="OMF46940.1"/>
    <property type="molecule type" value="Genomic_DNA"/>
</dbReference>
<keyword evidence="6" id="KW-1185">Reference proteome</keyword>
<evidence type="ECO:0000256" key="3">
    <source>
        <dbReference type="ARBA" id="ARBA00023163"/>
    </source>
</evidence>
<feature type="domain" description="HTH arsR-type" evidence="4">
    <location>
        <begin position="8"/>
        <end position="102"/>
    </location>
</feature>
<dbReference type="CDD" id="cd00090">
    <property type="entry name" value="HTH_ARSR"/>
    <property type="match status" value="1"/>
</dbReference>
<keyword evidence="1" id="KW-0805">Transcription regulation</keyword>
<dbReference type="SUPFAM" id="SSF46785">
    <property type="entry name" value="Winged helix' DNA-binding domain"/>
    <property type="match status" value="1"/>
</dbReference>
<dbReference type="Proteomes" id="UP000187172">
    <property type="component" value="Unassembled WGS sequence"/>
</dbReference>
<proteinExistence type="predicted"/>
<dbReference type="SMART" id="SM00418">
    <property type="entry name" value="HTH_ARSR"/>
    <property type="match status" value="1"/>
</dbReference>
<accession>A0A1R1E554</accession>
<dbReference type="InterPro" id="IPR011991">
    <property type="entry name" value="ArsR-like_HTH"/>
</dbReference>
<reference evidence="5 6" key="1">
    <citation type="submission" date="2016-11" db="EMBL/GenBank/DDBJ databases">
        <title>Paenibacillus species isolates.</title>
        <authorList>
            <person name="Beno S.M."/>
        </authorList>
    </citation>
    <scope>NUCLEOTIDE SEQUENCE [LARGE SCALE GENOMIC DNA]</scope>
    <source>
        <strain evidence="5 6">FSL R5-0378</strain>
    </source>
</reference>
<dbReference type="Pfam" id="PF12840">
    <property type="entry name" value="HTH_20"/>
    <property type="match status" value="1"/>
</dbReference>
<keyword evidence="3" id="KW-0804">Transcription</keyword>
<dbReference type="RefSeq" id="WP_076176473.1">
    <property type="nucleotide sequence ID" value="NZ_MRTP01000019.1"/>
</dbReference>
<dbReference type="AlphaFoldDB" id="A0A1R1E554"/>
<evidence type="ECO:0000313" key="5">
    <source>
        <dbReference type="EMBL" id="OMF46940.1"/>
    </source>
</evidence>
<keyword evidence="2" id="KW-0238">DNA-binding</keyword>
<gene>
    <name evidence="5" type="ORF">BK138_32495</name>
</gene>
<evidence type="ECO:0000259" key="4">
    <source>
        <dbReference type="PROSITE" id="PS50987"/>
    </source>
</evidence>
<dbReference type="PRINTS" id="PR00778">
    <property type="entry name" value="HTHARSR"/>
</dbReference>
<dbReference type="InterPro" id="IPR036388">
    <property type="entry name" value="WH-like_DNA-bd_sf"/>
</dbReference>
<sequence>MTELSDQLIKLSDHQFTLISRALAEPRRYQMLKEIGASKDPLACSTLQNNHNVSAPTMSHHIKELETAGLIHVIREGKFKNLVLQSDTLRAYLDRLSEIDAN</sequence>
<dbReference type="Gene3D" id="1.10.10.10">
    <property type="entry name" value="Winged helix-like DNA-binding domain superfamily/Winged helix DNA-binding domain"/>
    <property type="match status" value="1"/>
</dbReference>
<dbReference type="PANTHER" id="PTHR33154">
    <property type="entry name" value="TRANSCRIPTIONAL REGULATOR, ARSR FAMILY"/>
    <property type="match status" value="1"/>
</dbReference>
<dbReference type="GO" id="GO:0003700">
    <property type="term" value="F:DNA-binding transcription factor activity"/>
    <property type="evidence" value="ECO:0007669"/>
    <property type="project" value="InterPro"/>
</dbReference>
<dbReference type="GO" id="GO:0003677">
    <property type="term" value="F:DNA binding"/>
    <property type="evidence" value="ECO:0007669"/>
    <property type="project" value="UniProtKB-KW"/>
</dbReference>
<comment type="caution">
    <text evidence="5">The sequence shown here is derived from an EMBL/GenBank/DDBJ whole genome shotgun (WGS) entry which is preliminary data.</text>
</comment>